<keyword evidence="4" id="KW-1003">Cell membrane</keyword>
<proteinExistence type="predicted"/>
<gene>
    <name evidence="17" type="ORF">SAMN05421736_12455</name>
</gene>
<dbReference type="CDD" id="cd00082">
    <property type="entry name" value="HisKA"/>
    <property type="match status" value="1"/>
</dbReference>
<keyword evidence="12" id="KW-0902">Two-component regulatory system</keyword>
<keyword evidence="18" id="KW-1185">Reference proteome</keyword>
<keyword evidence="11 14" id="KW-1133">Transmembrane helix</keyword>
<evidence type="ECO:0000256" key="3">
    <source>
        <dbReference type="ARBA" id="ARBA00012438"/>
    </source>
</evidence>
<dbReference type="EC" id="2.7.13.3" evidence="3"/>
<evidence type="ECO:0000256" key="7">
    <source>
        <dbReference type="ARBA" id="ARBA00022692"/>
    </source>
</evidence>
<dbReference type="Gene3D" id="1.10.287.130">
    <property type="match status" value="1"/>
</dbReference>
<dbReference type="PROSITE" id="PS50109">
    <property type="entry name" value="HIS_KIN"/>
    <property type="match status" value="1"/>
</dbReference>
<evidence type="ECO:0000313" key="17">
    <source>
        <dbReference type="EMBL" id="SDZ64497.1"/>
    </source>
</evidence>
<dbReference type="InterPro" id="IPR036890">
    <property type="entry name" value="HATPase_C_sf"/>
</dbReference>
<feature type="transmembrane region" description="Helical" evidence="14">
    <location>
        <begin position="12"/>
        <end position="35"/>
    </location>
</feature>
<dbReference type="PROSITE" id="PS50885">
    <property type="entry name" value="HAMP"/>
    <property type="match status" value="1"/>
</dbReference>
<keyword evidence="10" id="KW-0067">ATP-binding</keyword>
<dbReference type="Pfam" id="PF00672">
    <property type="entry name" value="HAMP"/>
    <property type="match status" value="1"/>
</dbReference>
<feature type="domain" description="HAMP" evidence="16">
    <location>
        <begin position="188"/>
        <end position="239"/>
    </location>
</feature>
<keyword evidence="5" id="KW-0597">Phosphoprotein</keyword>
<evidence type="ECO:0000259" key="16">
    <source>
        <dbReference type="PROSITE" id="PS50885"/>
    </source>
</evidence>
<dbReference type="SMART" id="SM00387">
    <property type="entry name" value="HATPase_c"/>
    <property type="match status" value="1"/>
</dbReference>
<dbReference type="InterPro" id="IPR005467">
    <property type="entry name" value="His_kinase_dom"/>
</dbReference>
<dbReference type="GO" id="GO:0005886">
    <property type="term" value="C:plasma membrane"/>
    <property type="evidence" value="ECO:0007669"/>
    <property type="project" value="UniProtKB-SubCell"/>
</dbReference>
<name>A0A1H3UQ67_9BACI</name>
<dbReference type="SUPFAM" id="SSF47384">
    <property type="entry name" value="Homodimeric domain of signal transducing histidine kinase"/>
    <property type="match status" value="1"/>
</dbReference>
<dbReference type="InterPro" id="IPR036097">
    <property type="entry name" value="HisK_dim/P_sf"/>
</dbReference>
<dbReference type="SUPFAM" id="SSF55874">
    <property type="entry name" value="ATPase domain of HSP90 chaperone/DNA topoisomerase II/histidine kinase"/>
    <property type="match status" value="1"/>
</dbReference>
<evidence type="ECO:0000256" key="6">
    <source>
        <dbReference type="ARBA" id="ARBA00022679"/>
    </source>
</evidence>
<reference evidence="18" key="1">
    <citation type="submission" date="2016-10" db="EMBL/GenBank/DDBJ databases">
        <authorList>
            <person name="Varghese N."/>
            <person name="Submissions S."/>
        </authorList>
    </citation>
    <scope>NUCLEOTIDE SEQUENCE [LARGE SCALE GENOMIC DNA]</scope>
    <source>
        <strain evidence="18">SP</strain>
    </source>
</reference>
<dbReference type="Proteomes" id="UP000198935">
    <property type="component" value="Unassembled WGS sequence"/>
</dbReference>
<accession>A0A1H3UQ67</accession>
<dbReference type="GO" id="GO:0005524">
    <property type="term" value="F:ATP binding"/>
    <property type="evidence" value="ECO:0007669"/>
    <property type="project" value="UniProtKB-KW"/>
</dbReference>
<evidence type="ECO:0000256" key="10">
    <source>
        <dbReference type="ARBA" id="ARBA00022840"/>
    </source>
</evidence>
<evidence type="ECO:0000313" key="18">
    <source>
        <dbReference type="Proteomes" id="UP000198935"/>
    </source>
</evidence>
<dbReference type="InterPro" id="IPR003660">
    <property type="entry name" value="HAMP_dom"/>
</dbReference>
<feature type="domain" description="Histidine kinase" evidence="15">
    <location>
        <begin position="254"/>
        <end position="452"/>
    </location>
</feature>
<evidence type="ECO:0000256" key="8">
    <source>
        <dbReference type="ARBA" id="ARBA00022741"/>
    </source>
</evidence>
<dbReference type="OrthoDB" id="14660at2"/>
<dbReference type="Gene3D" id="3.30.565.10">
    <property type="entry name" value="Histidine kinase-like ATPase, C-terminal domain"/>
    <property type="match status" value="1"/>
</dbReference>
<organism evidence="17 18">
    <name type="scientific">Evansella caseinilytica</name>
    <dbReference type="NCBI Taxonomy" id="1503961"/>
    <lineage>
        <taxon>Bacteria</taxon>
        <taxon>Bacillati</taxon>
        <taxon>Bacillota</taxon>
        <taxon>Bacilli</taxon>
        <taxon>Bacillales</taxon>
        <taxon>Bacillaceae</taxon>
        <taxon>Evansella</taxon>
    </lineage>
</organism>
<evidence type="ECO:0000256" key="11">
    <source>
        <dbReference type="ARBA" id="ARBA00022989"/>
    </source>
</evidence>
<keyword evidence="8" id="KW-0547">Nucleotide-binding</keyword>
<comment type="catalytic activity">
    <reaction evidence="1">
        <text>ATP + protein L-histidine = ADP + protein N-phospho-L-histidine.</text>
        <dbReference type="EC" id="2.7.13.3"/>
    </reaction>
</comment>
<evidence type="ECO:0000256" key="1">
    <source>
        <dbReference type="ARBA" id="ARBA00000085"/>
    </source>
</evidence>
<dbReference type="SMART" id="SM00304">
    <property type="entry name" value="HAMP"/>
    <property type="match status" value="1"/>
</dbReference>
<protein>
    <recommendedName>
        <fullName evidence="3">histidine kinase</fullName>
        <ecNumber evidence="3">2.7.13.3</ecNumber>
    </recommendedName>
</protein>
<evidence type="ECO:0000256" key="2">
    <source>
        <dbReference type="ARBA" id="ARBA00004651"/>
    </source>
</evidence>
<dbReference type="PANTHER" id="PTHR45528:SF9">
    <property type="entry name" value="SENSOR HISTIDINE KINASE YBDK"/>
    <property type="match status" value="1"/>
</dbReference>
<feature type="transmembrane region" description="Helical" evidence="14">
    <location>
        <begin position="166"/>
        <end position="187"/>
    </location>
</feature>
<evidence type="ECO:0000256" key="4">
    <source>
        <dbReference type="ARBA" id="ARBA00022475"/>
    </source>
</evidence>
<dbReference type="Pfam" id="PF02518">
    <property type="entry name" value="HATPase_c"/>
    <property type="match status" value="1"/>
</dbReference>
<dbReference type="STRING" id="1503961.SAMN05421736_12455"/>
<sequence>MRKLSSLQTRYLTLIICAMLIIPFSFPLISLVTYIPALQFKADEITTYDGKQLEAMWHEHAGKLGGADDDEITTAIQTIGSDYEKAAVFWVDHAGVTKYHSDEAADIPARWQPEEIIRFMKNNYAGDPYTIVALIGESDEEGFMVFQIPRYMISAPIEQLEGYYSLLYFAGIIIVLLLFIFVSWLFFRKIRNRLLRLQQSMSIEGDDIPTPVTVGEKDEIGQLESSFNDMIHQLRESRKREKEEEKLRRELIANLSHDLRTPLSTLRAHTYSLSHEQLSAEGKTSLQVMDKKIEYLNNLIENLLSYTLLMAGKYNYTLQKTDINRILRASVATWYPIFEREQLEVDIQLAESSFSWDIDPHWLERILDNLFQNVVRHAKSGGFISIKSIQADDGTKIVIADKGPGIKKKSANAGAGLGLSIVEMMTKEMGLEWHLASTENGTTITIRKAETPFHSS</sequence>
<dbReference type="Pfam" id="PF00512">
    <property type="entry name" value="HisKA"/>
    <property type="match status" value="1"/>
</dbReference>
<dbReference type="EMBL" id="FNPI01000024">
    <property type="protein sequence ID" value="SDZ64497.1"/>
    <property type="molecule type" value="Genomic_DNA"/>
</dbReference>
<dbReference type="InterPro" id="IPR003594">
    <property type="entry name" value="HATPase_dom"/>
</dbReference>
<dbReference type="Gene3D" id="6.10.340.10">
    <property type="match status" value="1"/>
</dbReference>
<dbReference type="SMART" id="SM00388">
    <property type="entry name" value="HisKA"/>
    <property type="match status" value="1"/>
</dbReference>
<evidence type="ECO:0000256" key="12">
    <source>
        <dbReference type="ARBA" id="ARBA00023012"/>
    </source>
</evidence>
<dbReference type="CDD" id="cd06225">
    <property type="entry name" value="HAMP"/>
    <property type="match status" value="1"/>
</dbReference>
<keyword evidence="13 14" id="KW-0472">Membrane</keyword>
<comment type="subcellular location">
    <subcellularLocation>
        <location evidence="2">Cell membrane</location>
        <topology evidence="2">Multi-pass membrane protein</topology>
    </subcellularLocation>
</comment>
<evidence type="ECO:0000259" key="15">
    <source>
        <dbReference type="PROSITE" id="PS50109"/>
    </source>
</evidence>
<evidence type="ECO:0000256" key="14">
    <source>
        <dbReference type="SAM" id="Phobius"/>
    </source>
</evidence>
<keyword evidence="6" id="KW-0808">Transferase</keyword>
<evidence type="ECO:0000256" key="13">
    <source>
        <dbReference type="ARBA" id="ARBA00023136"/>
    </source>
</evidence>
<dbReference type="GO" id="GO:0000155">
    <property type="term" value="F:phosphorelay sensor kinase activity"/>
    <property type="evidence" value="ECO:0007669"/>
    <property type="project" value="InterPro"/>
</dbReference>
<dbReference type="AlphaFoldDB" id="A0A1H3UQ67"/>
<keyword evidence="9 17" id="KW-0418">Kinase</keyword>
<dbReference type="InterPro" id="IPR003661">
    <property type="entry name" value="HisK_dim/P_dom"/>
</dbReference>
<dbReference type="SUPFAM" id="SSF158472">
    <property type="entry name" value="HAMP domain-like"/>
    <property type="match status" value="1"/>
</dbReference>
<dbReference type="InterPro" id="IPR050398">
    <property type="entry name" value="HssS/ArlS-like"/>
</dbReference>
<evidence type="ECO:0000256" key="9">
    <source>
        <dbReference type="ARBA" id="ARBA00022777"/>
    </source>
</evidence>
<evidence type="ECO:0000256" key="5">
    <source>
        <dbReference type="ARBA" id="ARBA00022553"/>
    </source>
</evidence>
<dbReference type="PANTHER" id="PTHR45528">
    <property type="entry name" value="SENSOR HISTIDINE KINASE CPXA"/>
    <property type="match status" value="1"/>
</dbReference>
<keyword evidence="7 14" id="KW-0812">Transmembrane</keyword>